<protein>
    <submittedName>
        <fullName evidence="1">Uncharacterized protein</fullName>
    </submittedName>
</protein>
<gene>
    <name evidence="1" type="ORF">MCOR_26543</name>
</gene>
<proteinExistence type="predicted"/>
<name>A0A6J8C8Y2_MYTCO</name>
<evidence type="ECO:0000313" key="2">
    <source>
        <dbReference type="Proteomes" id="UP000507470"/>
    </source>
</evidence>
<accession>A0A6J8C8Y2</accession>
<keyword evidence="2" id="KW-1185">Reference proteome</keyword>
<dbReference type="OrthoDB" id="10483827at2759"/>
<reference evidence="1 2" key="1">
    <citation type="submission" date="2020-06" db="EMBL/GenBank/DDBJ databases">
        <authorList>
            <person name="Li R."/>
            <person name="Bekaert M."/>
        </authorList>
    </citation>
    <scope>NUCLEOTIDE SEQUENCE [LARGE SCALE GENOMIC DNA]</scope>
    <source>
        <strain evidence="2">wild</strain>
    </source>
</reference>
<dbReference type="AlphaFoldDB" id="A0A6J8C8Y2"/>
<dbReference type="Proteomes" id="UP000507470">
    <property type="component" value="Unassembled WGS sequence"/>
</dbReference>
<dbReference type="EMBL" id="CACVKT020004780">
    <property type="protein sequence ID" value="CAC5391534.1"/>
    <property type="molecule type" value="Genomic_DNA"/>
</dbReference>
<organism evidence="1 2">
    <name type="scientific">Mytilus coruscus</name>
    <name type="common">Sea mussel</name>
    <dbReference type="NCBI Taxonomy" id="42192"/>
    <lineage>
        <taxon>Eukaryota</taxon>
        <taxon>Metazoa</taxon>
        <taxon>Spiralia</taxon>
        <taxon>Lophotrochozoa</taxon>
        <taxon>Mollusca</taxon>
        <taxon>Bivalvia</taxon>
        <taxon>Autobranchia</taxon>
        <taxon>Pteriomorphia</taxon>
        <taxon>Mytilida</taxon>
        <taxon>Mytiloidea</taxon>
        <taxon>Mytilidae</taxon>
        <taxon>Mytilinae</taxon>
        <taxon>Mytilus</taxon>
    </lineage>
</organism>
<sequence length="190" mass="22223">MSPPLTQENYQTHIKKNEISRNRHLAYVMKTAATEDAPTWATNFVESLQTGQIKSLTKAKDTASILWRDHSNLYDKSRAVQVPTENSGDGHTVQRKRHIHETQYEYRKRKAIEQRETDTQDTSNNTRISNALRQKDRCLEVLKMTKEQLKTEMINQSEVINIMRQHTDMDKKTIDQMRITLLSAAAYERF</sequence>
<evidence type="ECO:0000313" key="1">
    <source>
        <dbReference type="EMBL" id="CAC5391534.1"/>
    </source>
</evidence>